<gene>
    <name evidence="3" type="ORF">ERS007657_03204</name>
    <name evidence="4" type="ORF">ERS007661_03316</name>
    <name evidence="2" type="ORF">ERS007681_02910</name>
    <name evidence="5" type="ORF">ERS007703_05339</name>
</gene>
<dbReference type="EMBL" id="CGCX01001462">
    <property type="protein sequence ID" value="CFR95180.1"/>
    <property type="molecule type" value="Genomic_DNA"/>
</dbReference>
<dbReference type="EMBL" id="CFOE01000435">
    <property type="protein sequence ID" value="CFE41401.1"/>
    <property type="molecule type" value="Genomic_DNA"/>
</dbReference>
<name>A0A0T7LIA1_MYCTX</name>
<dbReference type="Proteomes" id="UP000039217">
    <property type="component" value="Unassembled WGS sequence"/>
</dbReference>
<dbReference type="EMBL" id="CSAE01001369">
    <property type="protein sequence ID" value="COX55686.1"/>
    <property type="molecule type" value="Genomic_DNA"/>
</dbReference>
<reference evidence="6 7" key="2">
    <citation type="submission" date="2015-03" db="EMBL/GenBank/DDBJ databases">
        <authorList>
            <consortium name="Pathogen Informatics"/>
        </authorList>
    </citation>
    <scope>NUCLEOTIDE SEQUENCE [LARGE SCALE GENOMIC DNA]</scope>
    <source>
        <strain evidence="3 8">C09601061</strain>
        <strain evidence="4 7">D00501624</strain>
        <strain evidence="2 9">G09901357</strain>
        <strain evidence="6">K00500041</strain>
    </source>
</reference>
<dbReference type="AlphaFoldDB" id="A0A0T7LIA1"/>
<evidence type="ECO:0000256" key="1">
    <source>
        <dbReference type="SAM" id="Phobius"/>
    </source>
</evidence>
<dbReference type="EMBL" id="CQQC01001433">
    <property type="protein sequence ID" value="CNV94390.1"/>
    <property type="molecule type" value="Genomic_DNA"/>
</dbReference>
<evidence type="ECO:0000313" key="8">
    <source>
        <dbReference type="Proteomes" id="UP000046680"/>
    </source>
</evidence>
<sequence length="44" mass="4148">MSSCRINLVGSGKLLLAAELAALVTICGAGGVLGVAATLSCATA</sequence>
<keyword evidence="1" id="KW-0472">Membrane</keyword>
<evidence type="ECO:0000313" key="2">
    <source>
        <dbReference type="EMBL" id="CFE41401.1"/>
    </source>
</evidence>
<evidence type="ECO:0000313" key="4">
    <source>
        <dbReference type="EMBL" id="CNV94390.1"/>
    </source>
</evidence>
<dbReference type="Proteomes" id="UP000048289">
    <property type="component" value="Unassembled WGS sequence"/>
</dbReference>
<dbReference type="Proteomes" id="UP000038802">
    <property type="component" value="Unassembled WGS sequence"/>
</dbReference>
<proteinExistence type="predicted"/>
<protein>
    <submittedName>
        <fullName evidence="5">Uncharacterized protein</fullName>
    </submittedName>
</protein>
<evidence type="ECO:0000313" key="9">
    <source>
        <dbReference type="Proteomes" id="UP000048289"/>
    </source>
</evidence>
<dbReference type="Proteomes" id="UP000046680">
    <property type="component" value="Unassembled WGS sequence"/>
</dbReference>
<evidence type="ECO:0000313" key="5">
    <source>
        <dbReference type="EMBL" id="COX55686.1"/>
    </source>
</evidence>
<evidence type="ECO:0000313" key="6">
    <source>
        <dbReference type="Proteomes" id="UP000038802"/>
    </source>
</evidence>
<evidence type="ECO:0000313" key="3">
    <source>
        <dbReference type="EMBL" id="CFR95180.1"/>
    </source>
</evidence>
<organism evidence="5 6">
    <name type="scientific">Mycobacterium tuberculosis</name>
    <dbReference type="NCBI Taxonomy" id="1773"/>
    <lineage>
        <taxon>Bacteria</taxon>
        <taxon>Bacillati</taxon>
        <taxon>Actinomycetota</taxon>
        <taxon>Actinomycetes</taxon>
        <taxon>Mycobacteriales</taxon>
        <taxon>Mycobacteriaceae</taxon>
        <taxon>Mycobacterium</taxon>
        <taxon>Mycobacterium tuberculosis complex</taxon>
    </lineage>
</organism>
<reference evidence="5" key="1">
    <citation type="submission" date="2015-03" db="EMBL/GenBank/DDBJ databases">
        <authorList>
            <person name="Murphy D."/>
        </authorList>
    </citation>
    <scope>NUCLEOTIDE SEQUENCE [LARGE SCALE GENOMIC DNA]</scope>
    <source>
        <strain evidence="5">K00500041</strain>
    </source>
</reference>
<evidence type="ECO:0000313" key="7">
    <source>
        <dbReference type="Proteomes" id="UP000039217"/>
    </source>
</evidence>
<feature type="transmembrane region" description="Helical" evidence="1">
    <location>
        <begin position="20"/>
        <end position="42"/>
    </location>
</feature>
<keyword evidence="1" id="KW-1133">Transmembrane helix</keyword>
<keyword evidence="1" id="KW-0812">Transmembrane</keyword>
<accession>A0A0T7LIA1</accession>